<dbReference type="Proteomes" id="UP000821845">
    <property type="component" value="Chromosome 3"/>
</dbReference>
<sequence length="767" mass="86719">MRPERSPRKDASSKSSKPRSSPKSLKLTKSRASIKPTGAQGLGRSRRDKQHGRSKKPRGHSDEPVRTSNHSTASPGSAAIASRTEPKQKHTAGERSTTSGERRGLNPPSGKSSSLFSSLKSVRGQVSGRAKIWMAVLAVIVLGAVLFMLVRLARRRPPIALRISTCQSKSCQRYKELLKDAVDFSSDPCNNYYAYVCSVWTKSHEKSVQTITLEHFINDAVEGLKSLPAIDDPITRKGTLFFSACLSVTEKSNVPGVRKLLADGGIVWPNNNTNPDFLNALFYMSRVLFVPVLFHFSVYSHGKVLKVGHSDEFDDRLLTLRRHIKTRHLHRHLTVVYRAFGAIDEDRLEEIVQRFNHLEQFIDVYFNSSQVNGTESDASTTYATESFLRLTPSVPRARWDTVLKRYFAASIADLHFAVVENRKQFEALVKIHQDYGEAELNDLVESLCVQSLVRFTSFEIISSYYESSDVAAVWLQKECFLTAFTFFGYDVNRYFASKRGDAVGRLKGLAERVRRAFLAALKDSENYTARTQSDHHERRNDISEHHFRNLFASLNKSQNRAYRDQYASYPNLTDDPLQNWKILNEYYYENPQMAAAASLAFSEKNLTTFRHFALLIQHLSFPYYEPDAHKGAVLGGLGARIAAAMFYDYAESRDRVSKFYRRNQDCLGLHAGSYPDYDLQGAVAAVPVVYAMFTEARKDYEDVLVQDLPPFLADSIPFMFACYLLCGEENGETMCNVPLKHSVDFAFVYKCKPGSPMNPREKCAMIP</sequence>
<keyword evidence="2" id="KW-1185">Reference proteome</keyword>
<dbReference type="EMBL" id="CM023483">
    <property type="protein sequence ID" value="KAH6936301.1"/>
    <property type="molecule type" value="Genomic_DNA"/>
</dbReference>
<gene>
    <name evidence="1" type="ORF">HPB50_015231</name>
</gene>
<organism evidence="1 2">
    <name type="scientific">Hyalomma asiaticum</name>
    <name type="common">Tick</name>
    <dbReference type="NCBI Taxonomy" id="266040"/>
    <lineage>
        <taxon>Eukaryota</taxon>
        <taxon>Metazoa</taxon>
        <taxon>Ecdysozoa</taxon>
        <taxon>Arthropoda</taxon>
        <taxon>Chelicerata</taxon>
        <taxon>Arachnida</taxon>
        <taxon>Acari</taxon>
        <taxon>Parasitiformes</taxon>
        <taxon>Ixodida</taxon>
        <taxon>Ixodoidea</taxon>
        <taxon>Ixodidae</taxon>
        <taxon>Hyalomminae</taxon>
        <taxon>Hyalomma</taxon>
    </lineage>
</organism>
<protein>
    <submittedName>
        <fullName evidence="1">Uncharacterized protein</fullName>
    </submittedName>
</protein>
<name>A0ACB7SMU9_HYAAI</name>
<comment type="caution">
    <text evidence="1">The sequence shown here is derived from an EMBL/GenBank/DDBJ whole genome shotgun (WGS) entry which is preliminary data.</text>
</comment>
<evidence type="ECO:0000313" key="1">
    <source>
        <dbReference type="EMBL" id="KAH6936301.1"/>
    </source>
</evidence>
<evidence type="ECO:0000313" key="2">
    <source>
        <dbReference type="Proteomes" id="UP000821845"/>
    </source>
</evidence>
<reference evidence="1" key="1">
    <citation type="submission" date="2020-05" db="EMBL/GenBank/DDBJ databases">
        <title>Large-scale comparative analyses of tick genomes elucidate their genetic diversity and vector capacities.</title>
        <authorList>
            <person name="Jia N."/>
            <person name="Wang J."/>
            <person name="Shi W."/>
            <person name="Du L."/>
            <person name="Sun Y."/>
            <person name="Zhan W."/>
            <person name="Jiang J."/>
            <person name="Wang Q."/>
            <person name="Zhang B."/>
            <person name="Ji P."/>
            <person name="Sakyi L.B."/>
            <person name="Cui X."/>
            <person name="Yuan T."/>
            <person name="Jiang B."/>
            <person name="Yang W."/>
            <person name="Lam T.T.-Y."/>
            <person name="Chang Q."/>
            <person name="Ding S."/>
            <person name="Wang X."/>
            <person name="Zhu J."/>
            <person name="Ruan X."/>
            <person name="Zhao L."/>
            <person name="Wei J."/>
            <person name="Que T."/>
            <person name="Du C."/>
            <person name="Cheng J."/>
            <person name="Dai P."/>
            <person name="Han X."/>
            <person name="Huang E."/>
            <person name="Gao Y."/>
            <person name="Liu J."/>
            <person name="Shao H."/>
            <person name="Ye R."/>
            <person name="Li L."/>
            <person name="Wei W."/>
            <person name="Wang X."/>
            <person name="Wang C."/>
            <person name="Yang T."/>
            <person name="Huo Q."/>
            <person name="Li W."/>
            <person name="Guo W."/>
            <person name="Chen H."/>
            <person name="Zhou L."/>
            <person name="Ni X."/>
            <person name="Tian J."/>
            <person name="Zhou Y."/>
            <person name="Sheng Y."/>
            <person name="Liu T."/>
            <person name="Pan Y."/>
            <person name="Xia L."/>
            <person name="Li J."/>
            <person name="Zhao F."/>
            <person name="Cao W."/>
        </authorList>
    </citation>
    <scope>NUCLEOTIDE SEQUENCE</scope>
    <source>
        <strain evidence="1">Hyas-2018</strain>
    </source>
</reference>
<accession>A0ACB7SMU9</accession>
<proteinExistence type="predicted"/>